<dbReference type="EMBL" id="SULG01000075">
    <property type="protein sequence ID" value="TLD40860.1"/>
    <property type="molecule type" value="Genomic_DNA"/>
</dbReference>
<protein>
    <recommendedName>
        <fullName evidence="3">Baseplate protein J-like domain-containing protein</fullName>
    </recommendedName>
</protein>
<evidence type="ECO:0000313" key="2">
    <source>
        <dbReference type="Proteomes" id="UP000319783"/>
    </source>
</evidence>
<accession>A0A533QJV9</accession>
<sequence>MTPDCRNDCREPLLFPKRPNNRPGLPRIDYRIGTYSDFREAILRNLNKDPVLFPWTHRRPDDPGIALLEGASILGDILTFYQELYANEAYVRTAQWRESIADLVRLLGYHLSPGLGGKATFTIEVKGDKPVIIPKGFPIKAQVEGLEQQAEFEIIKEFTAVPALSKFYLYRPFYYPDITTGTTKFSIETSVLSKAGVKLNKKDRLMLVVSPMNPQTARQTVVVGDIQERFERTEITVEGGWQGGLVGDEITAYKLGSSFRYFGYNAPLTVTVVQNGVAIQNNVSFSAQVGGLRLHAKAGVYNPLPNLTSFPMDSEVKEISAGSTILISLQLSADPSGTGPTYFFEREITNVTSASVTRGALTGGTTVVELNNEIVLTPLTPSFLYTDIRTVEFHEVVGEKFTLKATRTPIVPADGSSLYYYGDSDSYQKLDGRSIQFVQNEQTEQVLVNIKSASVSLDNQVTLRPLTLNPHLQLSTAEDFPLSDPRVTVYGNLGVATQGKTEKEAVLGNGDSRQPFQTFKLLKLPLTYLNSAGETPPEVPELQVYVSDRLWKRVSSFFDRKPKEEIYIVREDAHGNSWVQFGDGNTGMRLPSGINNVKAVYRTGTGAYGALKEETTVQAGDKLNRLDKIQLPGVVSGGSRPETGDNAREAAPGKVQSLGRLVSLRDFESETLAISGVSKVSAAWQLVDNIPTVVLTVLMETGRDKEKDEVERIVNNYNTCRGPQRFPVKVDHGKLHYVYVDVVFGLHPAFREELVKKAIKEALGVNGEEDTSIDNPKGLFGIRQRRFGQNEYATRIVGTVQNVEGVVWAKVIVFGSLGEVEDPSELDLPSESKQFNPVVSCDNLHVLSLYTGHLQLSVAAVKSMKEC</sequence>
<evidence type="ECO:0008006" key="3">
    <source>
        <dbReference type="Google" id="ProtNLM"/>
    </source>
</evidence>
<reference evidence="1 2" key="1">
    <citation type="submission" date="2019-04" db="EMBL/GenBank/DDBJ databases">
        <title>Genome of a novel bacterium Candidatus Jettenia ecosi reconstructed from metagenome of an anammox bioreactor.</title>
        <authorList>
            <person name="Mardanov A.V."/>
            <person name="Beletsky A.V."/>
            <person name="Ravin N.V."/>
            <person name="Botchkova E.A."/>
            <person name="Litti Y.V."/>
            <person name="Nozhevnikova A.N."/>
        </authorList>
    </citation>
    <scope>NUCLEOTIDE SEQUENCE [LARGE SCALE GENOMIC DNA]</scope>
    <source>
        <strain evidence="1">J2</strain>
    </source>
</reference>
<gene>
    <name evidence="1" type="ORF">JETT_2879</name>
</gene>
<dbReference type="Proteomes" id="UP000319783">
    <property type="component" value="Unassembled WGS sequence"/>
</dbReference>
<organism evidence="1 2">
    <name type="scientific">Candidatus Jettenia ecosi</name>
    <dbReference type="NCBI Taxonomy" id="2494326"/>
    <lineage>
        <taxon>Bacteria</taxon>
        <taxon>Pseudomonadati</taxon>
        <taxon>Planctomycetota</taxon>
        <taxon>Candidatus Brocadiia</taxon>
        <taxon>Candidatus Brocadiales</taxon>
        <taxon>Candidatus Brocadiaceae</taxon>
        <taxon>Candidatus Jettenia</taxon>
    </lineage>
</organism>
<comment type="caution">
    <text evidence="1">The sequence shown here is derived from an EMBL/GenBank/DDBJ whole genome shotgun (WGS) entry which is preliminary data.</text>
</comment>
<evidence type="ECO:0000313" key="1">
    <source>
        <dbReference type="EMBL" id="TLD40860.1"/>
    </source>
</evidence>
<name>A0A533QJV9_9BACT</name>
<dbReference type="AlphaFoldDB" id="A0A533QJV9"/>
<proteinExistence type="predicted"/>